<evidence type="ECO:0000313" key="2">
    <source>
        <dbReference type="EMBL" id="TPX43949.1"/>
    </source>
</evidence>
<dbReference type="Gene3D" id="3.40.50.1820">
    <property type="entry name" value="alpha/beta hydrolase"/>
    <property type="match status" value="1"/>
</dbReference>
<evidence type="ECO:0000313" key="3">
    <source>
        <dbReference type="Proteomes" id="UP000317494"/>
    </source>
</evidence>
<dbReference type="VEuPathDB" id="FungiDB:SeMB42_g04493"/>
<protein>
    <submittedName>
        <fullName evidence="2">Uncharacterized protein</fullName>
    </submittedName>
</protein>
<sequence>MQCFPVFTRDSIGLKGFKQLLGCVLHWIPKQLKSYRNFRSEHRMNHFVDLLQRLYTDIAQRPILCVITYLFCARIVCGQISAPTLSARKLKTLTSNDGSRFIEIHPVKQAHVDADNAFPLVVFECELGMNSSEWGAAHTERDALRDAAVLAHELHSLLAKSDVIADETGDKRKNRLKRPFVIVGHSYGGLIASLLAQAYAA</sequence>
<dbReference type="InterPro" id="IPR029058">
    <property type="entry name" value="AB_hydrolase_fold"/>
</dbReference>
<keyword evidence="3" id="KW-1185">Reference proteome</keyword>
<keyword evidence="1" id="KW-1133">Transmembrane helix</keyword>
<comment type="caution">
    <text evidence="2">The sequence shown here is derived from an EMBL/GenBank/DDBJ whole genome shotgun (WGS) entry which is preliminary data.</text>
</comment>
<evidence type="ECO:0000256" key="1">
    <source>
        <dbReference type="SAM" id="Phobius"/>
    </source>
</evidence>
<feature type="transmembrane region" description="Helical" evidence="1">
    <location>
        <begin position="180"/>
        <end position="200"/>
    </location>
</feature>
<dbReference type="SUPFAM" id="SSF53474">
    <property type="entry name" value="alpha/beta-Hydrolases"/>
    <property type="match status" value="1"/>
</dbReference>
<keyword evidence="1" id="KW-0472">Membrane</keyword>
<gene>
    <name evidence="2" type="ORF">SeMB42_g04493</name>
</gene>
<name>A0A507CXL3_9FUNG</name>
<proteinExistence type="predicted"/>
<reference evidence="2 3" key="1">
    <citation type="journal article" date="2019" name="Sci. Rep.">
        <title>Comparative genomics of chytrid fungi reveal insights into the obligate biotrophic and pathogenic lifestyle of Synchytrium endobioticum.</title>
        <authorList>
            <person name="van de Vossenberg B.T.L.H."/>
            <person name="Warris S."/>
            <person name="Nguyen H.D.T."/>
            <person name="van Gent-Pelzer M.P.E."/>
            <person name="Joly D.L."/>
            <person name="van de Geest H.C."/>
            <person name="Bonants P.J.M."/>
            <person name="Smith D.S."/>
            <person name="Levesque C.A."/>
            <person name="van der Lee T.A.J."/>
        </authorList>
    </citation>
    <scope>NUCLEOTIDE SEQUENCE [LARGE SCALE GENOMIC DNA]</scope>
    <source>
        <strain evidence="2 3">MB42</strain>
    </source>
</reference>
<dbReference type="Proteomes" id="UP000317494">
    <property type="component" value="Unassembled WGS sequence"/>
</dbReference>
<dbReference type="AlphaFoldDB" id="A0A507CXL3"/>
<keyword evidence="1" id="KW-0812">Transmembrane</keyword>
<accession>A0A507CXL3</accession>
<organism evidence="2 3">
    <name type="scientific">Synchytrium endobioticum</name>
    <dbReference type="NCBI Taxonomy" id="286115"/>
    <lineage>
        <taxon>Eukaryota</taxon>
        <taxon>Fungi</taxon>
        <taxon>Fungi incertae sedis</taxon>
        <taxon>Chytridiomycota</taxon>
        <taxon>Chytridiomycota incertae sedis</taxon>
        <taxon>Chytridiomycetes</taxon>
        <taxon>Synchytriales</taxon>
        <taxon>Synchytriaceae</taxon>
        <taxon>Synchytrium</taxon>
    </lineage>
</organism>
<dbReference type="EMBL" id="QEAN01000184">
    <property type="protein sequence ID" value="TPX43949.1"/>
    <property type="molecule type" value="Genomic_DNA"/>
</dbReference>